<reference evidence="1" key="1">
    <citation type="journal article" date="2012" name="Proc. Natl. Acad. Sci. U.S.A.">
        <title>Antigenic diversity is generated by distinct evolutionary mechanisms in African trypanosome species.</title>
        <authorList>
            <person name="Jackson A.P."/>
            <person name="Berry A."/>
            <person name="Aslett M."/>
            <person name="Allison H.C."/>
            <person name="Burton P."/>
            <person name="Vavrova-Anderson J."/>
            <person name="Brown R."/>
            <person name="Browne H."/>
            <person name="Corton N."/>
            <person name="Hauser H."/>
            <person name="Gamble J."/>
            <person name="Gilderthorp R."/>
            <person name="Marcello L."/>
            <person name="McQuillan J."/>
            <person name="Otto T.D."/>
            <person name="Quail M.A."/>
            <person name="Sanders M.J."/>
            <person name="van Tonder A."/>
            <person name="Ginger M.L."/>
            <person name="Field M.C."/>
            <person name="Barry J.D."/>
            <person name="Hertz-Fowler C."/>
            <person name="Berriman M."/>
        </authorList>
    </citation>
    <scope>NUCLEOTIDE SEQUENCE</scope>
    <source>
        <strain evidence="1">Y486</strain>
    </source>
</reference>
<dbReference type="AlphaFoldDB" id="G0UDB3"/>
<gene>
    <name evidence="1" type="ORF">TVY486_1113080</name>
</gene>
<sequence length="100" mass="11187">MGAIFYCCRSRAGSSRPRPFSLKPVMYLEHPRHTQHTRIQTHHPSAAPHHFHSLLSFAGVFSLTTDTGVATKTALCFVYGLVPTPTQRTLFLYGFVLSLL</sequence>
<organism evidence="1">
    <name type="scientific">Trypanosoma vivax (strain Y486)</name>
    <dbReference type="NCBI Taxonomy" id="1055687"/>
    <lineage>
        <taxon>Eukaryota</taxon>
        <taxon>Discoba</taxon>
        <taxon>Euglenozoa</taxon>
        <taxon>Kinetoplastea</taxon>
        <taxon>Metakinetoplastina</taxon>
        <taxon>Trypanosomatida</taxon>
        <taxon>Trypanosomatidae</taxon>
        <taxon>Trypanosoma</taxon>
        <taxon>Duttonella</taxon>
    </lineage>
</organism>
<evidence type="ECO:0000313" key="1">
    <source>
        <dbReference type="EMBL" id="CCC53824.1"/>
    </source>
</evidence>
<proteinExistence type="predicted"/>
<dbReference type="EMBL" id="HE573027">
    <property type="protein sequence ID" value="CCC53824.1"/>
    <property type="molecule type" value="Genomic_DNA"/>
</dbReference>
<name>G0UDB3_TRYVY</name>
<protein>
    <submittedName>
        <fullName evidence="1">Uncharacterized protein</fullName>
    </submittedName>
</protein>
<accession>G0UDB3</accession>